<dbReference type="EMBL" id="JBELPY010000009">
    <property type="protein sequence ID" value="MFL9834995.1"/>
    <property type="molecule type" value="Genomic_DNA"/>
</dbReference>
<comment type="caution">
    <text evidence="1">The sequence shown here is derived from an EMBL/GenBank/DDBJ whole genome shotgun (WGS) entry which is preliminary data.</text>
</comment>
<sequence>MQNNTITKEEYKKYIGLSEDFAFNKLKPYEDSSFRKKIYPYFSDEFISDLKINQISIFELIKKAAACYALVASLPFIKVKISSFGLDKYQQEKMKSAEWYDIRDLGLSLIKIADEAISDAITEIGENPELKSQCDFYKNISFNPIPTPQEFDEIYSINKSMDTYIALTKLMKRVWLNSITIQVKDCTIDQIFLNDDLKFLMKDAIVYYSLSLALKLSQFTFVTSGVVIQYEELPWQKSLILSSEDKCKLEEEFSKIAAEGIENIIKHLKNNPGEFPCYEPITITSGREIIERKSGLYI</sequence>
<keyword evidence="2" id="KW-1185">Reference proteome</keyword>
<proteinExistence type="predicted"/>
<organism evidence="1 2">
    <name type="scientific">Chryseobacterium terrae</name>
    <dbReference type="NCBI Taxonomy" id="3163299"/>
    <lineage>
        <taxon>Bacteria</taxon>
        <taxon>Pseudomonadati</taxon>
        <taxon>Bacteroidota</taxon>
        <taxon>Flavobacteriia</taxon>
        <taxon>Flavobacteriales</taxon>
        <taxon>Weeksellaceae</taxon>
        <taxon>Chryseobacterium group</taxon>
        <taxon>Chryseobacterium</taxon>
    </lineage>
</organism>
<evidence type="ECO:0000313" key="2">
    <source>
        <dbReference type="Proteomes" id="UP001629058"/>
    </source>
</evidence>
<dbReference type="InterPro" id="IPR046558">
    <property type="entry name" value="DUF6712"/>
</dbReference>
<protein>
    <submittedName>
        <fullName evidence="1">DUF6712 family protein</fullName>
    </submittedName>
</protein>
<accession>A0ABW8Y6K8</accession>
<name>A0ABW8Y6K8_9FLAO</name>
<dbReference type="Pfam" id="PF20459">
    <property type="entry name" value="DUF6712"/>
    <property type="match status" value="2"/>
</dbReference>
<gene>
    <name evidence="1" type="ORF">ABS765_13275</name>
</gene>
<dbReference type="RefSeq" id="WP_408091311.1">
    <property type="nucleotide sequence ID" value="NZ_JBELPY010000009.1"/>
</dbReference>
<evidence type="ECO:0000313" key="1">
    <source>
        <dbReference type="EMBL" id="MFL9834995.1"/>
    </source>
</evidence>
<dbReference type="Proteomes" id="UP001629058">
    <property type="component" value="Unassembled WGS sequence"/>
</dbReference>
<reference evidence="1 2" key="1">
    <citation type="submission" date="2024-06" db="EMBL/GenBank/DDBJ databases">
        <authorList>
            <person name="Kaempfer P."/>
            <person name="Viver T."/>
        </authorList>
    </citation>
    <scope>NUCLEOTIDE SEQUENCE [LARGE SCALE GENOMIC DNA]</scope>
    <source>
        <strain evidence="1 2">ST-37</strain>
    </source>
</reference>